<protein>
    <recommendedName>
        <fullName evidence="3">Tetratricopeptide repeat protein</fullName>
    </recommendedName>
</protein>
<name>A0A6I4U618_9SPHN</name>
<reference evidence="1 2" key="1">
    <citation type="submission" date="2019-12" db="EMBL/GenBank/DDBJ databases">
        <title>Genomic-based taxomic classification of the family Erythrobacteraceae.</title>
        <authorList>
            <person name="Xu L."/>
        </authorList>
    </citation>
    <scope>NUCLEOTIDE SEQUENCE [LARGE SCALE GENOMIC DNA]</scope>
    <source>
        <strain evidence="1 2">LMG 29519</strain>
    </source>
</reference>
<evidence type="ECO:0000313" key="2">
    <source>
        <dbReference type="Proteomes" id="UP000429229"/>
    </source>
</evidence>
<comment type="caution">
    <text evidence="1">The sequence shown here is derived from an EMBL/GenBank/DDBJ whole genome shotgun (WGS) entry which is preliminary data.</text>
</comment>
<dbReference type="AlphaFoldDB" id="A0A6I4U618"/>
<sequence>MLKPLVENCQEELKDPRRCLGHLLVMTRVASELRLPALADESSSQAMSLLEQEGLWEDPIALLVVASRLQHLLDAERRGDVESIGARIDQLLSSPRQRRHAYMIMFLDFACDYLEFVDEIESSLKLSVFYVQLLENIGLTNGRNLQSAVLRTARLLERQGNSDSARQIYDDLFLRLLRMKDEHYHYSIYQASARNAWRSRDYDRACVDYSIALLYFTKQGHEMSTEAANLHFWTSVSCYRTRESLPKARAHYRRAQEIFLARAKSGIATDPRKEASLFRPIFTNTVNVAWWLSH</sequence>
<dbReference type="RefSeq" id="WP_160616553.1">
    <property type="nucleotide sequence ID" value="NZ_WTYR01000001.1"/>
</dbReference>
<gene>
    <name evidence="1" type="ORF">GRI68_06840</name>
</gene>
<dbReference type="Proteomes" id="UP000429229">
    <property type="component" value="Unassembled WGS sequence"/>
</dbReference>
<proteinExistence type="predicted"/>
<organism evidence="1 2">
    <name type="scientific">Alteriqipengyuania halimionae</name>
    <dbReference type="NCBI Taxonomy" id="1926630"/>
    <lineage>
        <taxon>Bacteria</taxon>
        <taxon>Pseudomonadati</taxon>
        <taxon>Pseudomonadota</taxon>
        <taxon>Alphaproteobacteria</taxon>
        <taxon>Sphingomonadales</taxon>
        <taxon>Erythrobacteraceae</taxon>
        <taxon>Alteriqipengyuania</taxon>
    </lineage>
</organism>
<dbReference type="EMBL" id="WTYR01000001">
    <property type="protein sequence ID" value="MXP09892.1"/>
    <property type="molecule type" value="Genomic_DNA"/>
</dbReference>
<dbReference type="SUPFAM" id="SSF48452">
    <property type="entry name" value="TPR-like"/>
    <property type="match status" value="1"/>
</dbReference>
<keyword evidence="2" id="KW-1185">Reference proteome</keyword>
<accession>A0A6I4U618</accession>
<dbReference type="InterPro" id="IPR011990">
    <property type="entry name" value="TPR-like_helical_dom_sf"/>
</dbReference>
<evidence type="ECO:0008006" key="3">
    <source>
        <dbReference type="Google" id="ProtNLM"/>
    </source>
</evidence>
<evidence type="ECO:0000313" key="1">
    <source>
        <dbReference type="EMBL" id="MXP09892.1"/>
    </source>
</evidence>